<dbReference type="Proteomes" id="UP000078572">
    <property type="component" value="Chromosome 2"/>
</dbReference>
<protein>
    <submittedName>
        <fullName evidence="6">Flagellar hook-length control protein</fullName>
    </submittedName>
</protein>
<keyword evidence="7" id="KW-1185">Reference proteome</keyword>
<dbReference type="GeneID" id="61529008"/>
<gene>
    <name evidence="6" type="ORF">A9Y76_23485</name>
</gene>
<evidence type="ECO:0000313" key="6">
    <source>
        <dbReference type="EMBL" id="ANJ76181.1"/>
    </source>
</evidence>
<dbReference type="Gene3D" id="3.30.750.140">
    <property type="match status" value="1"/>
</dbReference>
<evidence type="ECO:0000313" key="7">
    <source>
        <dbReference type="Proteomes" id="UP000078572"/>
    </source>
</evidence>
<dbReference type="InterPro" id="IPR021136">
    <property type="entry name" value="Flagellar_hook_control-like_C"/>
</dbReference>
<feature type="region of interest" description="Disordered" evidence="5">
    <location>
        <begin position="163"/>
        <end position="193"/>
    </location>
</feature>
<evidence type="ECO:0000256" key="2">
    <source>
        <dbReference type="ARBA" id="ARBA00009149"/>
    </source>
</evidence>
<feature type="region of interest" description="Disordered" evidence="5">
    <location>
        <begin position="21"/>
        <end position="120"/>
    </location>
</feature>
<feature type="region of interest" description="Disordered" evidence="5">
    <location>
        <begin position="479"/>
        <end position="543"/>
    </location>
</feature>
<dbReference type="Pfam" id="PF02120">
    <property type="entry name" value="Flg_hook"/>
    <property type="match status" value="1"/>
</dbReference>
<feature type="compositionally biased region" description="Low complexity" evidence="5">
    <location>
        <begin position="486"/>
        <end position="499"/>
    </location>
</feature>
<evidence type="ECO:0000256" key="3">
    <source>
        <dbReference type="ARBA" id="ARBA00022795"/>
    </source>
</evidence>
<organism evidence="6 7">
    <name type="scientific">Ralstonia insidiosa</name>
    <dbReference type="NCBI Taxonomy" id="190721"/>
    <lineage>
        <taxon>Bacteria</taxon>
        <taxon>Pseudomonadati</taxon>
        <taxon>Pseudomonadota</taxon>
        <taxon>Betaproteobacteria</taxon>
        <taxon>Burkholderiales</taxon>
        <taxon>Burkholderiaceae</taxon>
        <taxon>Ralstonia</taxon>
    </lineage>
</organism>
<dbReference type="PANTHER" id="PTHR37533">
    <property type="entry name" value="FLAGELLAR HOOK-LENGTH CONTROL PROTEIN"/>
    <property type="match status" value="1"/>
</dbReference>
<dbReference type="GO" id="GO:0009424">
    <property type="term" value="C:bacterial-type flagellum hook"/>
    <property type="evidence" value="ECO:0007669"/>
    <property type="project" value="InterPro"/>
</dbReference>
<dbReference type="InterPro" id="IPR052563">
    <property type="entry name" value="FliK"/>
</dbReference>
<evidence type="ECO:0000256" key="5">
    <source>
        <dbReference type="SAM" id="MobiDB-lite"/>
    </source>
</evidence>
<feature type="coiled-coil region" evidence="4">
    <location>
        <begin position="134"/>
        <end position="161"/>
    </location>
</feature>
<keyword evidence="6" id="KW-0966">Cell projection</keyword>
<keyword evidence="3" id="KW-1005">Bacterial flagellum biogenesis</keyword>
<comment type="function">
    <text evidence="1">Controls the length of the flagellar hook.</text>
</comment>
<dbReference type="InterPro" id="IPR001635">
    <property type="entry name" value="Flag_hook_Flik"/>
</dbReference>
<dbReference type="AlphaFoldDB" id="A0A192A7E4"/>
<feature type="compositionally biased region" description="Low complexity" evidence="5">
    <location>
        <begin position="312"/>
        <end position="323"/>
    </location>
</feature>
<keyword evidence="4" id="KW-0175">Coiled coil</keyword>
<feature type="compositionally biased region" description="Polar residues" evidence="5">
    <location>
        <begin position="267"/>
        <end position="282"/>
    </location>
</feature>
<name>A0A192A7E4_9RALS</name>
<feature type="compositionally biased region" description="Low complexity" evidence="5">
    <location>
        <begin position="21"/>
        <end position="36"/>
    </location>
</feature>
<evidence type="ECO:0000256" key="1">
    <source>
        <dbReference type="ARBA" id="ARBA00003944"/>
    </source>
</evidence>
<dbReference type="PANTHER" id="PTHR37533:SF2">
    <property type="entry name" value="FLAGELLAR HOOK-LENGTH CONTROL PROTEIN"/>
    <property type="match status" value="1"/>
</dbReference>
<proteinExistence type="inferred from homology"/>
<dbReference type="GO" id="GO:0044780">
    <property type="term" value="P:bacterial-type flagellum assembly"/>
    <property type="evidence" value="ECO:0007669"/>
    <property type="project" value="InterPro"/>
</dbReference>
<dbReference type="PRINTS" id="PR01007">
    <property type="entry name" value="FLGHOOKFLIK"/>
</dbReference>
<feature type="compositionally biased region" description="Basic and acidic residues" evidence="5">
    <location>
        <begin position="48"/>
        <end position="58"/>
    </location>
</feature>
<evidence type="ECO:0000256" key="4">
    <source>
        <dbReference type="SAM" id="Coils"/>
    </source>
</evidence>
<sequence>MGLSATPNTAAQDLSGMLSASNNAAADKSQSASSSNGDTFGNLLSDRMAQDAARRRADAQSAADDAASRRADIARKDAANAGARNSQDIKPAATALPQTVSASGTQDAARAKPTQPADAKDLDAAAAQAVVDPAAQLAAQIEAARQAAQQAAQQVAQQTAAASATTQPATQPGTQSNTNANTNTGTTAVQGAGNPTATDAAALAALSAAGNGAQGGADAAADAAATTPAGQAALQAAKGAKTAQAAGAAANGSTPTPPATPLPDGNTLAQTLARTRAVSDNTPPAVRQLGSAASTQNANGEHGLPKRAESSTQNNVSQTAAAAVADANSRTGNGGNTGTQADAQGSGTQFQGVLARADGNAIAAAPTFAVGTAGAAGNIAGAAITPAQVHTLPTFGDAAWPQSMASQLAFMQVHRQSSAELQLNPAELGGLHVKLDVDNGAVNASFVCQHQAVAELVQDSMPRLRDAMQQGGMQLAQTTVSTGDFSQQQGAWQGASAQGNGSGNGGNGSRFGGNAQGRADTTSTVAAAPQRVSSHDGAIDTFA</sequence>
<keyword evidence="6" id="KW-0969">Cilium</keyword>
<accession>A0A192A7E4</accession>
<dbReference type="CDD" id="cd17470">
    <property type="entry name" value="T3SS_Flik_C"/>
    <property type="match status" value="1"/>
</dbReference>
<feature type="compositionally biased region" description="Basic and acidic residues" evidence="5">
    <location>
        <begin position="533"/>
        <end position="543"/>
    </location>
</feature>
<reference evidence="7" key="1">
    <citation type="submission" date="2016-06" db="EMBL/GenBank/DDBJ databases">
        <authorList>
            <person name="Xu Y."/>
            <person name="Nagy A."/>
            <person name="Yan X."/>
            <person name="Kim S.W."/>
            <person name="Haley B."/>
            <person name="Liu N.T."/>
            <person name="Nou X."/>
        </authorList>
    </citation>
    <scope>NUCLEOTIDE SEQUENCE [LARGE SCALE GENOMIC DNA]</scope>
    <source>
        <strain evidence="7">ATCC 49129</strain>
    </source>
</reference>
<dbReference type="RefSeq" id="WP_064809087.1">
    <property type="nucleotide sequence ID" value="NZ_CP016023.1"/>
</dbReference>
<feature type="compositionally biased region" description="Polar residues" evidence="5">
    <location>
        <begin position="96"/>
        <end position="106"/>
    </location>
</feature>
<comment type="similarity">
    <text evidence="2">Belongs to the FliK family.</text>
</comment>
<feature type="compositionally biased region" description="Basic and acidic residues" evidence="5">
    <location>
        <begin position="66"/>
        <end position="78"/>
    </location>
</feature>
<dbReference type="STRING" id="190721.ACS15_5093"/>
<dbReference type="OrthoDB" id="8596319at2"/>
<dbReference type="EMBL" id="CP016023">
    <property type="protein sequence ID" value="ANJ76181.1"/>
    <property type="molecule type" value="Genomic_DNA"/>
</dbReference>
<feature type="region of interest" description="Disordered" evidence="5">
    <location>
        <begin position="246"/>
        <end position="323"/>
    </location>
</feature>
<feature type="compositionally biased region" description="Gly residues" evidence="5">
    <location>
        <begin position="500"/>
        <end position="515"/>
    </location>
</feature>
<keyword evidence="6" id="KW-0282">Flagellum</keyword>
<dbReference type="InterPro" id="IPR038610">
    <property type="entry name" value="FliK-like_C_sf"/>
</dbReference>